<evidence type="ECO:0000313" key="2">
    <source>
        <dbReference type="EMBL" id="HIZ71496.1"/>
    </source>
</evidence>
<evidence type="ECO:0000313" key="3">
    <source>
        <dbReference type="Proteomes" id="UP000824106"/>
    </source>
</evidence>
<feature type="coiled-coil region" evidence="1">
    <location>
        <begin position="113"/>
        <end position="140"/>
    </location>
</feature>
<dbReference type="AlphaFoldDB" id="A0A9D2JY10"/>
<dbReference type="InterPro" id="IPR011990">
    <property type="entry name" value="TPR-like_helical_dom_sf"/>
</dbReference>
<gene>
    <name evidence="2" type="ORF">H9808_07025</name>
</gene>
<dbReference type="EMBL" id="DXAZ01000115">
    <property type="protein sequence ID" value="HIZ71496.1"/>
    <property type="molecule type" value="Genomic_DNA"/>
</dbReference>
<reference evidence="2" key="1">
    <citation type="journal article" date="2021" name="PeerJ">
        <title>Extensive microbial diversity within the chicken gut microbiome revealed by metagenomics and culture.</title>
        <authorList>
            <person name="Gilroy R."/>
            <person name="Ravi A."/>
            <person name="Getino M."/>
            <person name="Pursley I."/>
            <person name="Horton D.L."/>
            <person name="Alikhan N.F."/>
            <person name="Baker D."/>
            <person name="Gharbi K."/>
            <person name="Hall N."/>
            <person name="Watson M."/>
            <person name="Adriaenssens E.M."/>
            <person name="Foster-Nyarko E."/>
            <person name="Jarju S."/>
            <person name="Secka A."/>
            <person name="Antonio M."/>
            <person name="Oren A."/>
            <person name="Chaudhuri R.R."/>
            <person name="La Ragione R."/>
            <person name="Hildebrand F."/>
            <person name="Pallen M.J."/>
        </authorList>
    </citation>
    <scope>NUCLEOTIDE SEQUENCE</scope>
    <source>
        <strain evidence="2">CHK169-4300</strain>
    </source>
</reference>
<evidence type="ECO:0008006" key="4">
    <source>
        <dbReference type="Google" id="ProtNLM"/>
    </source>
</evidence>
<reference evidence="2" key="2">
    <citation type="submission" date="2021-04" db="EMBL/GenBank/DDBJ databases">
        <authorList>
            <person name="Gilroy R."/>
        </authorList>
    </citation>
    <scope>NUCLEOTIDE SEQUENCE</scope>
    <source>
        <strain evidence="2">CHK169-4300</strain>
    </source>
</reference>
<keyword evidence="1" id="KW-0175">Coiled coil</keyword>
<dbReference type="SUPFAM" id="SSF48452">
    <property type="entry name" value="TPR-like"/>
    <property type="match status" value="1"/>
</dbReference>
<evidence type="ECO:0000256" key="1">
    <source>
        <dbReference type="SAM" id="Coils"/>
    </source>
</evidence>
<sequence>MGDKIEFPFNNQMYLAKATACIENNDFEQALMYIKKIYATEKNYAINYFYAFILFSLERYEEALEVADEYKELYLKSNEYILMYTLLLIKNHQFLEAESIIQKKKKDPLFSKKQEWQNIQQELRKERVSFQKELDLKRKETKNKLMQMDRYSLMEQVQLIEEAHSLELKDLQEVANQLLNHPYIPGQIQRGFLEVLIEKGDEQQYPFSWFNQMKKVCPKDLNTFNDLPVLQEIDWLLEEKLQKDPSLFQMIRTEIINDFLMLYPFVEETITDTSYWVDLYIAYFKDLNSSDLDNSPTNPEQERLQQWFQQLNQIAQRK</sequence>
<protein>
    <recommendedName>
        <fullName evidence="4">Tetratricopeptide repeat protein</fullName>
    </recommendedName>
</protein>
<name>A0A9D2JY10_9LACT</name>
<comment type="caution">
    <text evidence="2">The sequence shown here is derived from an EMBL/GenBank/DDBJ whole genome shotgun (WGS) entry which is preliminary data.</text>
</comment>
<dbReference type="Gene3D" id="1.25.40.10">
    <property type="entry name" value="Tetratricopeptide repeat domain"/>
    <property type="match status" value="1"/>
</dbReference>
<organism evidence="2 3">
    <name type="scientific">Candidatus Atopostipes pullistercoris</name>
    <dbReference type="NCBI Taxonomy" id="2838467"/>
    <lineage>
        <taxon>Bacteria</taxon>
        <taxon>Bacillati</taxon>
        <taxon>Bacillota</taxon>
        <taxon>Bacilli</taxon>
        <taxon>Lactobacillales</taxon>
        <taxon>Carnobacteriaceae</taxon>
        <taxon>Atopostipes</taxon>
    </lineage>
</organism>
<accession>A0A9D2JY10</accession>
<proteinExistence type="predicted"/>
<dbReference type="Proteomes" id="UP000824106">
    <property type="component" value="Unassembled WGS sequence"/>
</dbReference>